<organism evidence="1 2">
    <name type="scientific">Scopulibacillus daqui</name>
    <dbReference type="NCBI Taxonomy" id="1469162"/>
    <lineage>
        <taxon>Bacteria</taxon>
        <taxon>Bacillati</taxon>
        <taxon>Bacillota</taxon>
        <taxon>Bacilli</taxon>
        <taxon>Bacillales</taxon>
        <taxon>Sporolactobacillaceae</taxon>
        <taxon>Scopulibacillus</taxon>
    </lineage>
</organism>
<accession>A0ABS2PYW3</accession>
<dbReference type="RefSeq" id="WP_205003291.1">
    <property type="nucleotide sequence ID" value="NZ_JAFBER010000007.1"/>
</dbReference>
<evidence type="ECO:0000313" key="2">
    <source>
        <dbReference type="Proteomes" id="UP000808914"/>
    </source>
</evidence>
<name>A0ABS2PYW3_9BACL</name>
<evidence type="ECO:0000313" key="1">
    <source>
        <dbReference type="EMBL" id="MBM7645241.1"/>
    </source>
</evidence>
<dbReference type="EMBL" id="JAFBER010000007">
    <property type="protein sequence ID" value="MBM7645241.1"/>
    <property type="molecule type" value="Genomic_DNA"/>
</dbReference>
<dbReference type="Proteomes" id="UP000808914">
    <property type="component" value="Unassembled WGS sequence"/>
</dbReference>
<protein>
    <submittedName>
        <fullName evidence="1">Uncharacterized protein</fullName>
    </submittedName>
</protein>
<gene>
    <name evidence="1" type="ORF">JOD45_001452</name>
</gene>
<reference evidence="1 2" key="1">
    <citation type="submission" date="2021-01" db="EMBL/GenBank/DDBJ databases">
        <title>Genomic Encyclopedia of Type Strains, Phase IV (KMG-IV): sequencing the most valuable type-strain genomes for metagenomic binning, comparative biology and taxonomic classification.</title>
        <authorList>
            <person name="Goeker M."/>
        </authorList>
    </citation>
    <scope>NUCLEOTIDE SEQUENCE [LARGE SCALE GENOMIC DNA]</scope>
    <source>
        <strain evidence="1 2">DSM 28236</strain>
    </source>
</reference>
<keyword evidence="2" id="KW-1185">Reference proteome</keyword>
<proteinExistence type="predicted"/>
<comment type="caution">
    <text evidence="1">The sequence shown here is derived from an EMBL/GenBank/DDBJ whole genome shotgun (WGS) entry which is preliminary data.</text>
</comment>
<sequence>MKIAILSWFEELPSKICQKAMIEKAGLENDIRPLCHYAFLRICCTS</sequence>